<accession>A0A1U7NMF0</accession>
<evidence type="ECO:0000313" key="1">
    <source>
        <dbReference type="EMBL" id="OLU46371.1"/>
    </source>
</evidence>
<gene>
    <name evidence="1" type="ORF">BO225_06280</name>
</gene>
<proteinExistence type="predicted"/>
<reference evidence="1 2" key="1">
    <citation type="submission" date="2016-11" db="EMBL/GenBank/DDBJ databases">
        <title>Description of two novel members of the family Erysipelotrichaceae: Ileibacterium lipovorans gen. nov., sp. nov. and Dubosiella newyorkensis, gen. nov., sp. nov.</title>
        <authorList>
            <person name="Cox L.M."/>
            <person name="Sohn J."/>
            <person name="Tyrrell K.L."/>
            <person name="Citron D.M."/>
            <person name="Lawson P.A."/>
            <person name="Patel N.B."/>
            <person name="Iizumi T."/>
            <person name="Perez-Perez G.I."/>
            <person name="Goldstein E.J."/>
            <person name="Blaser M.J."/>
        </authorList>
    </citation>
    <scope>NUCLEOTIDE SEQUENCE [LARGE SCALE GENOMIC DNA]</scope>
    <source>
        <strain evidence="1 2">NYU-BL-A4</strain>
    </source>
</reference>
<organism evidence="1 2">
    <name type="scientific">Dubosiella newyorkensis</name>
    <dbReference type="NCBI Taxonomy" id="1862672"/>
    <lineage>
        <taxon>Bacteria</taxon>
        <taxon>Bacillati</taxon>
        <taxon>Bacillota</taxon>
        <taxon>Erysipelotrichia</taxon>
        <taxon>Erysipelotrichales</taxon>
        <taxon>Erysipelotrichaceae</taxon>
        <taxon>Dubosiella</taxon>
    </lineage>
</organism>
<dbReference type="EMBL" id="MPKA01000065">
    <property type="protein sequence ID" value="OLU46371.1"/>
    <property type="molecule type" value="Genomic_DNA"/>
</dbReference>
<sequence length="62" mass="7151">MVEELYAELIGYPFLAGGSKAVDQPGLGRYPVKSPLLREVRWYRVHNVLSRTFFYLEGKYGL</sequence>
<comment type="caution">
    <text evidence="1">The sequence shown here is derived from an EMBL/GenBank/DDBJ whole genome shotgun (WGS) entry which is preliminary data.</text>
</comment>
<keyword evidence="2" id="KW-1185">Reference proteome</keyword>
<dbReference type="STRING" id="1862672.BO225_06280"/>
<dbReference type="Proteomes" id="UP000186705">
    <property type="component" value="Unassembled WGS sequence"/>
</dbReference>
<evidence type="ECO:0000313" key="2">
    <source>
        <dbReference type="Proteomes" id="UP000186705"/>
    </source>
</evidence>
<dbReference type="AlphaFoldDB" id="A0A1U7NMF0"/>
<name>A0A1U7NMF0_9FIRM</name>
<protein>
    <submittedName>
        <fullName evidence="1">Uncharacterized protein</fullName>
    </submittedName>
</protein>